<accession>A0AC35TZU3</accession>
<sequence>MSYKKSLIEETSFPEATPYSLIQNTFPYPSTQNTFPSAPLPSPRLYPDILQENVPTQSYSSTGSNVNQQREIDALKIKSDLLTHYISTTEKEYLGRAHFCDMLNSMLNQLKYKERYDYIDLASILEVETFCKKNDGDILIANLDFVEYGRLLAKAIWPEKHFKKYTFEKEKGVHKKEMSRVENIIFEELLIYIGQIMDPNHFDREQLTNNMDNIKKQIASHKVKKSSFFSKLKGSDEKKNPNYLLKYMYPK</sequence>
<evidence type="ECO:0000313" key="2">
    <source>
        <dbReference type="WBParaSite" id="RSKR_0000612800.1"/>
    </source>
</evidence>
<organism evidence="1 2">
    <name type="scientific">Rhabditophanes sp. KR3021</name>
    <dbReference type="NCBI Taxonomy" id="114890"/>
    <lineage>
        <taxon>Eukaryota</taxon>
        <taxon>Metazoa</taxon>
        <taxon>Ecdysozoa</taxon>
        <taxon>Nematoda</taxon>
        <taxon>Chromadorea</taxon>
        <taxon>Rhabditida</taxon>
        <taxon>Tylenchina</taxon>
        <taxon>Panagrolaimomorpha</taxon>
        <taxon>Strongyloidoidea</taxon>
        <taxon>Alloionematidae</taxon>
        <taxon>Rhabditophanes</taxon>
    </lineage>
</organism>
<proteinExistence type="predicted"/>
<dbReference type="Proteomes" id="UP000095286">
    <property type="component" value="Unplaced"/>
</dbReference>
<name>A0AC35TZU3_9BILA</name>
<evidence type="ECO:0000313" key="1">
    <source>
        <dbReference type="Proteomes" id="UP000095286"/>
    </source>
</evidence>
<protein>
    <submittedName>
        <fullName evidence="2">NR LBD domain-containing protein</fullName>
    </submittedName>
</protein>
<reference evidence="2" key="1">
    <citation type="submission" date="2016-11" db="UniProtKB">
        <authorList>
            <consortium name="WormBaseParasite"/>
        </authorList>
    </citation>
    <scope>IDENTIFICATION</scope>
    <source>
        <strain evidence="2">KR3021</strain>
    </source>
</reference>
<dbReference type="WBParaSite" id="RSKR_0000612800.1">
    <property type="protein sequence ID" value="RSKR_0000612800.1"/>
    <property type="gene ID" value="RSKR_0000612800"/>
</dbReference>